<sequence length="609" mass="70339">MEQKSTFKKEFTEVRVLIIIDQKKLLKDKYCEDAKISHIADKLDTTRNAQKLLIGSTKTRPPHKHDKFGNKFKDKELLKEKKEVHFVSSKIKGNIQDRPLNRQDPTKKIGGSYMKRYCNDAKISVVLDKINCTDITMSVDKTLDTNNNYHSIKYGCDEKLLNCSDNSFGIQKIHEPEINQKTRDSESQFRKNGVFSEFLKDNSKYGREGLNEDEHYCKEARLSVCCDKIKHNKCVKSGHKNISCDEVKSPENLKAQQMLLTDDMLAKMKKLFKNVTITPKRQRKDEKQEFDIRKVKTEPKDDYRIEAKSSSSVCTSFEMIKQEPMIDIKCEPSDNYDTVDIKCEPSNNYDTVDIKCEPSDNYDTVDIKCELSNNYDTVDIKCESSDNYDIIDIKCEPSDFYETVNIKCEKEDLQYQAYNHSMVSSYQKQENSIDLNEESKISQNTKAIGSDIVETVSRKTDICEKRTTQTLTTGKSGYPTYRVFKVSPEVYRIEPVVNDRKILESNVNSEKFVNLVQAATDVSDNSTKLMESMHQHATKHAESKNQYTANHTESKNLKTANCTESINLHTANRTESTNLYTDNRIEDMEFELDCDNDYIVIDEWSSDET</sequence>
<dbReference type="AlphaFoldDB" id="A0A6J8E586"/>
<keyword evidence="3" id="KW-1185">Reference proteome</keyword>
<name>A0A6J8E586_MYTCO</name>
<feature type="compositionally biased region" description="Polar residues" evidence="1">
    <location>
        <begin position="544"/>
        <end position="560"/>
    </location>
</feature>
<evidence type="ECO:0000313" key="3">
    <source>
        <dbReference type="Proteomes" id="UP000507470"/>
    </source>
</evidence>
<proteinExistence type="predicted"/>
<dbReference type="OrthoDB" id="6096937at2759"/>
<accession>A0A6J8E586</accession>
<evidence type="ECO:0000256" key="1">
    <source>
        <dbReference type="SAM" id="MobiDB-lite"/>
    </source>
</evidence>
<evidence type="ECO:0000313" key="2">
    <source>
        <dbReference type="EMBL" id="CAC5414615.1"/>
    </source>
</evidence>
<dbReference type="Proteomes" id="UP000507470">
    <property type="component" value="Unassembled WGS sequence"/>
</dbReference>
<protein>
    <submittedName>
        <fullName evidence="2">Uncharacterized protein</fullName>
    </submittedName>
</protein>
<organism evidence="2 3">
    <name type="scientific">Mytilus coruscus</name>
    <name type="common">Sea mussel</name>
    <dbReference type="NCBI Taxonomy" id="42192"/>
    <lineage>
        <taxon>Eukaryota</taxon>
        <taxon>Metazoa</taxon>
        <taxon>Spiralia</taxon>
        <taxon>Lophotrochozoa</taxon>
        <taxon>Mollusca</taxon>
        <taxon>Bivalvia</taxon>
        <taxon>Autobranchia</taxon>
        <taxon>Pteriomorphia</taxon>
        <taxon>Mytilida</taxon>
        <taxon>Mytiloidea</taxon>
        <taxon>Mytilidae</taxon>
        <taxon>Mytilinae</taxon>
        <taxon>Mytilus</taxon>
    </lineage>
</organism>
<reference evidence="2 3" key="1">
    <citation type="submission" date="2020-06" db="EMBL/GenBank/DDBJ databases">
        <authorList>
            <person name="Li R."/>
            <person name="Bekaert M."/>
        </authorList>
    </citation>
    <scope>NUCLEOTIDE SEQUENCE [LARGE SCALE GENOMIC DNA]</scope>
    <source>
        <strain evidence="3">wild</strain>
    </source>
</reference>
<feature type="region of interest" description="Disordered" evidence="1">
    <location>
        <begin position="539"/>
        <end position="560"/>
    </location>
</feature>
<gene>
    <name evidence="2" type="ORF">MCOR_47382</name>
</gene>
<dbReference type="EMBL" id="CACVKT020008351">
    <property type="protein sequence ID" value="CAC5414615.1"/>
    <property type="molecule type" value="Genomic_DNA"/>
</dbReference>